<dbReference type="RefSeq" id="WP_200504428.1">
    <property type="nucleotide sequence ID" value="NZ_JAEHFX010000001.1"/>
</dbReference>
<reference evidence="1 2" key="1">
    <citation type="submission" date="2020-12" db="EMBL/GenBank/DDBJ databases">
        <title>Bacterial novel species Adhaeribacter sp. BT258 isolated from soil.</title>
        <authorList>
            <person name="Jung H.-Y."/>
        </authorList>
    </citation>
    <scope>NUCLEOTIDE SEQUENCE [LARGE SCALE GENOMIC DNA]</scope>
    <source>
        <strain evidence="1 2">BT258</strain>
    </source>
</reference>
<evidence type="ECO:0000313" key="1">
    <source>
        <dbReference type="EMBL" id="MBK0401819.1"/>
    </source>
</evidence>
<accession>A0ABS1BXN6</accession>
<evidence type="ECO:0000313" key="2">
    <source>
        <dbReference type="Proteomes" id="UP000644147"/>
    </source>
</evidence>
<dbReference type="EMBL" id="JAEHFX010000001">
    <property type="protein sequence ID" value="MBK0401819.1"/>
    <property type="molecule type" value="Genomic_DNA"/>
</dbReference>
<name>A0ABS1BXN6_9BACT</name>
<sequence>MKLLKRIKKQRKDTNSVFKIHYSCTAKIIDGEWNFEMHESRSISGHLLLLKEKWPDHKEMNYDFGIYKYNHIGELVIDEKVSLSVLYNLSMKKYYATLCIEKTKADIRKEKILNIIND</sequence>
<organism evidence="1 2">
    <name type="scientific">Adhaeribacter terrigena</name>
    <dbReference type="NCBI Taxonomy" id="2793070"/>
    <lineage>
        <taxon>Bacteria</taxon>
        <taxon>Pseudomonadati</taxon>
        <taxon>Bacteroidota</taxon>
        <taxon>Cytophagia</taxon>
        <taxon>Cytophagales</taxon>
        <taxon>Hymenobacteraceae</taxon>
        <taxon>Adhaeribacter</taxon>
    </lineage>
</organism>
<keyword evidence="2" id="KW-1185">Reference proteome</keyword>
<dbReference type="Proteomes" id="UP000644147">
    <property type="component" value="Unassembled WGS sequence"/>
</dbReference>
<comment type="caution">
    <text evidence="1">The sequence shown here is derived from an EMBL/GenBank/DDBJ whole genome shotgun (WGS) entry which is preliminary data.</text>
</comment>
<protein>
    <submittedName>
        <fullName evidence="1">Uncharacterized protein</fullName>
    </submittedName>
</protein>
<gene>
    <name evidence="1" type="ORF">I5M27_02415</name>
</gene>
<proteinExistence type="predicted"/>